<dbReference type="EnsemblMetazoa" id="tetur15g03370.1">
    <property type="protein sequence ID" value="tetur15g03370.1"/>
    <property type="gene ID" value="tetur15g03370"/>
</dbReference>
<keyword evidence="1" id="KW-0812">Transmembrane</keyword>
<organism evidence="2 3">
    <name type="scientific">Tetranychus urticae</name>
    <name type="common">Two-spotted spider mite</name>
    <dbReference type="NCBI Taxonomy" id="32264"/>
    <lineage>
        <taxon>Eukaryota</taxon>
        <taxon>Metazoa</taxon>
        <taxon>Ecdysozoa</taxon>
        <taxon>Arthropoda</taxon>
        <taxon>Chelicerata</taxon>
        <taxon>Arachnida</taxon>
        <taxon>Acari</taxon>
        <taxon>Acariformes</taxon>
        <taxon>Trombidiformes</taxon>
        <taxon>Prostigmata</taxon>
        <taxon>Eleutherengona</taxon>
        <taxon>Raphignathae</taxon>
        <taxon>Tetranychoidea</taxon>
        <taxon>Tetranychidae</taxon>
        <taxon>Tetranychus</taxon>
    </lineage>
</organism>
<reference evidence="3" key="1">
    <citation type="submission" date="2011-08" db="EMBL/GenBank/DDBJ databases">
        <authorList>
            <person name="Rombauts S."/>
        </authorList>
    </citation>
    <scope>NUCLEOTIDE SEQUENCE</scope>
    <source>
        <strain evidence="3">London</strain>
    </source>
</reference>
<feature type="transmembrane region" description="Helical" evidence="1">
    <location>
        <begin position="6"/>
        <end position="21"/>
    </location>
</feature>
<dbReference type="Proteomes" id="UP000015104">
    <property type="component" value="Unassembled WGS sequence"/>
</dbReference>
<evidence type="ECO:0000256" key="1">
    <source>
        <dbReference type="SAM" id="Phobius"/>
    </source>
</evidence>
<sequence length="43" mass="5022">MDPLFRGLTIYVIIILIRINLERKGKSKYLNCSRIFPSVDLIV</sequence>
<keyword evidence="1" id="KW-1133">Transmembrane helix</keyword>
<name>T1KMY9_TETUR</name>
<keyword evidence="3" id="KW-1185">Reference proteome</keyword>
<dbReference type="HOGENOM" id="CLU_3242779_0_0_1"/>
<proteinExistence type="predicted"/>
<keyword evidence="1" id="KW-0472">Membrane</keyword>
<dbReference type="EMBL" id="CAEY01000249">
    <property type="status" value="NOT_ANNOTATED_CDS"/>
    <property type="molecule type" value="Genomic_DNA"/>
</dbReference>
<dbReference type="AlphaFoldDB" id="T1KMY9"/>
<reference evidence="2" key="2">
    <citation type="submission" date="2015-06" db="UniProtKB">
        <authorList>
            <consortium name="EnsemblMetazoa"/>
        </authorList>
    </citation>
    <scope>IDENTIFICATION</scope>
</reference>
<protein>
    <submittedName>
        <fullName evidence="2">Uncharacterized protein</fullName>
    </submittedName>
</protein>
<evidence type="ECO:0000313" key="2">
    <source>
        <dbReference type="EnsemblMetazoa" id="tetur15g03370.1"/>
    </source>
</evidence>
<accession>T1KMY9</accession>
<evidence type="ECO:0000313" key="3">
    <source>
        <dbReference type="Proteomes" id="UP000015104"/>
    </source>
</evidence>